<evidence type="ECO:0000256" key="1">
    <source>
        <dbReference type="PROSITE-ProRule" id="PRU00339"/>
    </source>
</evidence>
<comment type="caution">
    <text evidence="2">The sequence shown here is derived from an EMBL/GenBank/DDBJ whole genome shotgun (WGS) entry which is preliminary data.</text>
</comment>
<keyword evidence="1" id="KW-0802">TPR repeat</keyword>
<dbReference type="PANTHER" id="PTHR45588:SF1">
    <property type="entry name" value="WW DOMAIN-CONTAINING PROTEIN"/>
    <property type="match status" value="1"/>
</dbReference>
<evidence type="ECO:0000313" key="3">
    <source>
        <dbReference type="Proteomes" id="UP001388673"/>
    </source>
</evidence>
<dbReference type="PANTHER" id="PTHR45588">
    <property type="entry name" value="TPR DOMAIN-CONTAINING PROTEIN"/>
    <property type="match status" value="1"/>
</dbReference>
<dbReference type="SMART" id="SM00028">
    <property type="entry name" value="TPR"/>
    <property type="match status" value="2"/>
</dbReference>
<name>A0AAW0YT93_9TREE</name>
<dbReference type="InterPro" id="IPR011990">
    <property type="entry name" value="TPR-like_helical_dom_sf"/>
</dbReference>
<dbReference type="GeneID" id="92183234"/>
<feature type="repeat" description="TPR" evidence="1">
    <location>
        <begin position="31"/>
        <end position="64"/>
    </location>
</feature>
<organism evidence="2 3">
    <name type="scientific">Kwoniella newhampshirensis</name>
    <dbReference type="NCBI Taxonomy" id="1651941"/>
    <lineage>
        <taxon>Eukaryota</taxon>
        <taxon>Fungi</taxon>
        <taxon>Dikarya</taxon>
        <taxon>Basidiomycota</taxon>
        <taxon>Agaricomycotina</taxon>
        <taxon>Tremellomycetes</taxon>
        <taxon>Tremellales</taxon>
        <taxon>Cryptococcaceae</taxon>
        <taxon>Kwoniella</taxon>
    </lineage>
</organism>
<protein>
    <recommendedName>
        <fullName evidence="4">TPR domain-containing protein</fullName>
    </recommendedName>
</protein>
<proteinExistence type="predicted"/>
<evidence type="ECO:0008006" key="4">
    <source>
        <dbReference type="Google" id="ProtNLM"/>
    </source>
</evidence>
<dbReference type="Proteomes" id="UP001388673">
    <property type="component" value="Unassembled WGS sequence"/>
</dbReference>
<dbReference type="EMBL" id="JBCAWK010000011">
    <property type="protein sequence ID" value="KAK8846886.1"/>
    <property type="molecule type" value="Genomic_DNA"/>
</dbReference>
<dbReference type="InterPro" id="IPR019734">
    <property type="entry name" value="TPR_rpt"/>
</dbReference>
<keyword evidence="3" id="KW-1185">Reference proteome</keyword>
<dbReference type="Gene3D" id="1.25.40.10">
    <property type="entry name" value="Tetratricopeptide repeat domain"/>
    <property type="match status" value="2"/>
</dbReference>
<gene>
    <name evidence="2" type="ORF">IAR55_005976</name>
</gene>
<dbReference type="KEGG" id="kne:92183234"/>
<dbReference type="SUPFAM" id="SSF48452">
    <property type="entry name" value="TPR-like"/>
    <property type="match status" value="1"/>
</dbReference>
<accession>A0AAW0YT93</accession>
<dbReference type="AlphaFoldDB" id="A0AAW0YT93"/>
<sequence length="579" mass="64247">MVTSVPPPPSGADYYDVGAFTRNVKTRSSDAQVWFNRGLIWSYAFNHLEAVRCFRYAIQHDPTCVMAHWGVAYAIGPNYNKPWELHDEQELLDTLRNARQAALDAIAHITPETDPVERALAHAILTRYPETAKGKEFLEWNTKYADAMQKVYDSNGQDLDVAALYADSLMNLAPWDLWDLETGLPRSKSRTLEVQAVLEKAMADPSSSSHPGPLHLYIHVMEMSATPEKALKTSHLLLGLVPDGGHLEHMPSHINLLVGDYAGAMKSNRLAIVADAKYAVRSSSTDFYTFYRLHNIQTFLYAAMHAGRLADSLWAVDLLEAATPESTLRIESPPLADWLETVLNARAHVLVRFGRWQEILDLTLPTETELYSVTVANIHYAKGVAYAALGRVDEAISERKVFHSAISRIPPSRIIYPNRCVDVIQIGVAMLDGEIEYRRGNFDLAFDRLDEAVSLSDALIYTEPPAWMQPPRHALAGLKLEQGLVGEALDIYATDLGLNQKLSRPLQHPNNVWALHGYHECLVTLERTEEAKAVEGQLATALSLADIPVYASCFCATGNEARKITSSSGAVRACCNGTQ</sequence>
<reference evidence="2 3" key="1">
    <citation type="journal article" date="2024" name="bioRxiv">
        <title>Comparative genomics of Cryptococcus and Kwoniella reveals pathogenesis evolution and contrasting karyotype dynamics via intercentromeric recombination or chromosome fusion.</title>
        <authorList>
            <person name="Coelho M.A."/>
            <person name="David-Palma M."/>
            <person name="Shea T."/>
            <person name="Bowers K."/>
            <person name="McGinley-Smith S."/>
            <person name="Mohammad A.W."/>
            <person name="Gnirke A."/>
            <person name="Yurkov A.M."/>
            <person name="Nowrousian M."/>
            <person name="Sun S."/>
            <person name="Cuomo C.A."/>
            <person name="Heitman J."/>
        </authorList>
    </citation>
    <scope>NUCLEOTIDE SEQUENCE [LARGE SCALE GENOMIC DNA]</scope>
    <source>
        <strain evidence="2 3">CBS 13917</strain>
    </source>
</reference>
<dbReference type="RefSeq" id="XP_066800836.1">
    <property type="nucleotide sequence ID" value="XM_066949063.1"/>
</dbReference>
<dbReference type="PROSITE" id="PS50005">
    <property type="entry name" value="TPR"/>
    <property type="match status" value="1"/>
</dbReference>
<evidence type="ECO:0000313" key="2">
    <source>
        <dbReference type="EMBL" id="KAK8846886.1"/>
    </source>
</evidence>